<protein>
    <submittedName>
        <fullName evidence="1">Uncharacterized protein</fullName>
    </submittedName>
</protein>
<gene>
    <name evidence="1" type="ORF">Plec18167_008891</name>
</gene>
<proteinExistence type="predicted"/>
<dbReference type="Proteomes" id="UP001583193">
    <property type="component" value="Unassembled WGS sequence"/>
</dbReference>
<name>A0ABR3WTF1_9EURO</name>
<comment type="caution">
    <text evidence="1">The sequence shown here is derived from an EMBL/GenBank/DDBJ whole genome shotgun (WGS) entry which is preliminary data.</text>
</comment>
<sequence>MEVRSFPEYNPERIESSVERAQSLELFLGEYLAECGAQRPEIDYNVFEDSGWCYKDVADYKFQTLWEYDPPRWGGCIPQWSVQSIYHYQDQRLKPHLKSTMISDWTGQNELIFRGELIALVRMIRGRLATPGLAHYAIHPALLFSIMGPQQARMLQGHMDGAKLVIQRSELYDFRHEDVDVLYSFAQWFLSSPVGNTEA</sequence>
<accession>A0ABR3WTF1</accession>
<dbReference type="EMBL" id="JAVDPF010000047">
    <property type="protein sequence ID" value="KAL1866958.1"/>
    <property type="molecule type" value="Genomic_DNA"/>
</dbReference>
<evidence type="ECO:0000313" key="2">
    <source>
        <dbReference type="Proteomes" id="UP001583193"/>
    </source>
</evidence>
<organism evidence="1 2">
    <name type="scientific">Paecilomyces lecythidis</name>
    <dbReference type="NCBI Taxonomy" id="3004212"/>
    <lineage>
        <taxon>Eukaryota</taxon>
        <taxon>Fungi</taxon>
        <taxon>Dikarya</taxon>
        <taxon>Ascomycota</taxon>
        <taxon>Pezizomycotina</taxon>
        <taxon>Eurotiomycetes</taxon>
        <taxon>Eurotiomycetidae</taxon>
        <taxon>Eurotiales</taxon>
        <taxon>Thermoascaceae</taxon>
        <taxon>Paecilomyces</taxon>
    </lineage>
</organism>
<keyword evidence="2" id="KW-1185">Reference proteome</keyword>
<reference evidence="1 2" key="1">
    <citation type="journal article" date="2024" name="IMA Fungus">
        <title>IMA Genome - F19 : A genome assembly and annotation guide to empower mycologists, including annotated draft genome sequences of Ceratocystis pirilliformis, Diaporthe australafricana, Fusarium ophioides, Paecilomyces lecythidis, and Sporothrix stenoceras.</title>
        <authorList>
            <person name="Aylward J."/>
            <person name="Wilson A.M."/>
            <person name="Visagie C.M."/>
            <person name="Spraker J."/>
            <person name="Barnes I."/>
            <person name="Buitendag C."/>
            <person name="Ceriani C."/>
            <person name="Del Mar Angel L."/>
            <person name="du Plessis D."/>
            <person name="Fuchs T."/>
            <person name="Gasser K."/>
            <person name="Kramer D."/>
            <person name="Li W."/>
            <person name="Munsamy K."/>
            <person name="Piso A."/>
            <person name="Price J.L."/>
            <person name="Sonnekus B."/>
            <person name="Thomas C."/>
            <person name="van der Nest A."/>
            <person name="van Dijk A."/>
            <person name="van Heerden A."/>
            <person name="van Vuuren N."/>
            <person name="Yilmaz N."/>
            <person name="Duong T.A."/>
            <person name="van der Merwe N.A."/>
            <person name="Wingfield M.J."/>
            <person name="Wingfield B.D."/>
        </authorList>
    </citation>
    <scope>NUCLEOTIDE SEQUENCE [LARGE SCALE GENOMIC DNA]</scope>
    <source>
        <strain evidence="1 2">CMW 18167</strain>
    </source>
</reference>
<evidence type="ECO:0000313" key="1">
    <source>
        <dbReference type="EMBL" id="KAL1866958.1"/>
    </source>
</evidence>